<evidence type="ECO:0000259" key="3">
    <source>
        <dbReference type="Pfam" id="PF13439"/>
    </source>
</evidence>
<name>A0A1H9QU48_9HYPH</name>
<evidence type="ECO:0000313" key="5">
    <source>
        <dbReference type="Proteomes" id="UP000199647"/>
    </source>
</evidence>
<dbReference type="CDD" id="cd03801">
    <property type="entry name" value="GT4_PimA-like"/>
    <property type="match status" value="1"/>
</dbReference>
<keyword evidence="4" id="KW-0808">Transferase</keyword>
<dbReference type="PANTHER" id="PTHR12526">
    <property type="entry name" value="GLYCOSYLTRANSFERASE"/>
    <property type="match status" value="1"/>
</dbReference>
<dbReference type="InterPro" id="IPR028098">
    <property type="entry name" value="Glyco_trans_4-like_N"/>
</dbReference>
<feature type="domain" description="Glycosyltransferase subfamily 4-like N-terminal" evidence="3">
    <location>
        <begin position="74"/>
        <end position="241"/>
    </location>
</feature>
<dbReference type="GO" id="GO:0016757">
    <property type="term" value="F:glycosyltransferase activity"/>
    <property type="evidence" value="ECO:0007669"/>
    <property type="project" value="InterPro"/>
</dbReference>
<reference evidence="4 5" key="1">
    <citation type="submission" date="2016-10" db="EMBL/GenBank/DDBJ databases">
        <authorList>
            <person name="de Groot N.N."/>
        </authorList>
    </citation>
    <scope>NUCLEOTIDE SEQUENCE [LARGE SCALE GENOMIC DNA]</scope>
    <source>
        <strain evidence="4 5">A52C2</strain>
    </source>
</reference>
<dbReference type="RefSeq" id="WP_092500066.1">
    <property type="nucleotide sequence ID" value="NZ_FOFG01000035.1"/>
</dbReference>
<protein>
    <submittedName>
        <fullName evidence="4">Glycosyltransferase involved in cell wall bisynthesis</fullName>
    </submittedName>
</protein>
<dbReference type="Pfam" id="PF13439">
    <property type="entry name" value="Glyco_transf_4"/>
    <property type="match status" value="1"/>
</dbReference>
<keyword evidence="5" id="KW-1185">Reference proteome</keyword>
<accession>A0A1H9QU48</accession>
<feature type="region of interest" description="Disordered" evidence="1">
    <location>
        <begin position="440"/>
        <end position="463"/>
    </location>
</feature>
<dbReference type="Gene3D" id="3.40.50.2000">
    <property type="entry name" value="Glycogen Phosphorylase B"/>
    <property type="match status" value="2"/>
</dbReference>
<dbReference type="STRING" id="1855383.SAMN05216548_1354"/>
<evidence type="ECO:0000259" key="2">
    <source>
        <dbReference type="Pfam" id="PF00534"/>
    </source>
</evidence>
<dbReference type="InterPro" id="IPR001296">
    <property type="entry name" value="Glyco_trans_1"/>
</dbReference>
<dbReference type="OrthoDB" id="9806653at2"/>
<dbReference type="AlphaFoldDB" id="A0A1H9QU48"/>
<dbReference type="SUPFAM" id="SSF53756">
    <property type="entry name" value="UDP-Glycosyltransferase/glycogen phosphorylase"/>
    <property type="match status" value="1"/>
</dbReference>
<proteinExistence type="predicted"/>
<gene>
    <name evidence="4" type="ORF">SAMN05216548_1354</name>
</gene>
<dbReference type="EMBL" id="FOFG01000035">
    <property type="protein sequence ID" value="SER63960.1"/>
    <property type="molecule type" value="Genomic_DNA"/>
</dbReference>
<sequence>MTDRADNNIPGAPGPLSRIIQAIGVQPVRRLSNLFVPARPLPSNSSAGSCASVRDKHPAAPPSVLFVDHTGELGGAELCLLDLARTYSGRHKVLLFQDGPLRERLADAGVNVEVIEAGRHLLSVRRASGLRNLWKAIPTIAGLARRIAREARDFDIVYANSQKAFICSVLAAGLARRPLVWHLHDILTGSGFSQTLKSAAVHLANRGASLVIVNSVATADAFAAAGGRTDHTAIVYNGIDPRPYLHAQPSPRPRLPDGSAPPLVGIFGRLAAWKGQHVLIDALAELDGVHALIVGDSLFGEVAYADELKQRIEAHGLQDRVHFLGFRQDVAPLMKSVDVVVHASTAPEPFGRVIAEAMMAGRPVVAAANGGALELIQEGVTGFLVKADNPAALAEKLRGVLADPVGAAEIAGQGNKAAVRAFTLSAVTKEIEALLARVGRPHPTGAPHRGTKRVGFNPDEINP</sequence>
<dbReference type="Proteomes" id="UP000199647">
    <property type="component" value="Unassembled WGS sequence"/>
</dbReference>
<organism evidence="4 5">
    <name type="scientific">Faunimonas pinastri</name>
    <dbReference type="NCBI Taxonomy" id="1855383"/>
    <lineage>
        <taxon>Bacteria</taxon>
        <taxon>Pseudomonadati</taxon>
        <taxon>Pseudomonadota</taxon>
        <taxon>Alphaproteobacteria</taxon>
        <taxon>Hyphomicrobiales</taxon>
        <taxon>Afifellaceae</taxon>
        <taxon>Faunimonas</taxon>
    </lineage>
</organism>
<feature type="domain" description="Glycosyl transferase family 1" evidence="2">
    <location>
        <begin position="261"/>
        <end position="404"/>
    </location>
</feature>
<evidence type="ECO:0000256" key="1">
    <source>
        <dbReference type="SAM" id="MobiDB-lite"/>
    </source>
</evidence>
<evidence type="ECO:0000313" key="4">
    <source>
        <dbReference type="EMBL" id="SER63960.1"/>
    </source>
</evidence>
<dbReference type="Pfam" id="PF00534">
    <property type="entry name" value="Glycos_transf_1"/>
    <property type="match status" value="1"/>
</dbReference>